<reference evidence="9 10" key="2">
    <citation type="submission" date="2016-08" db="EMBL/GenBank/DDBJ databases">
        <title>Pervasive Adenine N6-methylation of Active Genes in Fungi.</title>
        <authorList>
            <consortium name="DOE Joint Genome Institute"/>
            <person name="Mondo S.J."/>
            <person name="Dannebaum R.O."/>
            <person name="Kuo R.C."/>
            <person name="Labutti K."/>
            <person name="Haridas S."/>
            <person name="Kuo A."/>
            <person name="Salamov A."/>
            <person name="Ahrendt S.R."/>
            <person name="Lipzen A."/>
            <person name="Sullivan W."/>
            <person name="Andreopoulos W.B."/>
            <person name="Clum A."/>
            <person name="Lindquist E."/>
            <person name="Daum C."/>
            <person name="Ramamoorthy G.K."/>
            <person name="Gryganskyi A."/>
            <person name="Culley D."/>
            <person name="Magnuson J.K."/>
            <person name="James T.Y."/>
            <person name="O'Malley M.A."/>
            <person name="Stajich J.E."/>
            <person name="Spatafora J.W."/>
            <person name="Visel A."/>
            <person name="Grigoriev I.V."/>
        </authorList>
    </citation>
    <scope>NUCLEOTIDE SEQUENCE [LARGE SCALE GENOMIC DNA]</scope>
    <source>
        <strain evidence="9 10">S4</strain>
    </source>
</reference>
<feature type="domain" description="ER membrane protein complex subunit 7 beta-sandwich" evidence="8">
    <location>
        <begin position="38"/>
        <end position="152"/>
    </location>
</feature>
<evidence type="ECO:0000256" key="7">
    <source>
        <dbReference type="SAM" id="SignalP"/>
    </source>
</evidence>
<keyword evidence="3 7" id="KW-0732">Signal</keyword>
<gene>
    <name evidence="9" type="ORF">BCR32DRAFT_268799</name>
</gene>
<dbReference type="EMBL" id="MCFG01000141">
    <property type="protein sequence ID" value="ORX80585.1"/>
    <property type="molecule type" value="Genomic_DNA"/>
</dbReference>
<feature type="signal peptide" evidence="7">
    <location>
        <begin position="1"/>
        <end position="19"/>
    </location>
</feature>
<name>A0A1Y1X4K7_9FUNG</name>
<dbReference type="PANTHER" id="PTHR13605:SF4">
    <property type="entry name" value="ER MEMBRANE PROTEIN COMPLEX SUBUNIT 7"/>
    <property type="match status" value="1"/>
</dbReference>
<keyword evidence="4 6" id="KW-1133">Transmembrane helix</keyword>
<keyword evidence="10" id="KW-1185">Reference proteome</keyword>
<dbReference type="OrthoDB" id="27095at2759"/>
<dbReference type="AlphaFoldDB" id="A0A1Y1X4K7"/>
<dbReference type="PANTHER" id="PTHR13605">
    <property type="entry name" value="ER MEMBRANE PROTEIN COMPLEX SUBUNIT 7"/>
    <property type="match status" value="1"/>
</dbReference>
<dbReference type="GO" id="GO:0072546">
    <property type="term" value="C:EMC complex"/>
    <property type="evidence" value="ECO:0007669"/>
    <property type="project" value="TreeGrafter"/>
</dbReference>
<proteinExistence type="predicted"/>
<keyword evidence="5 6" id="KW-0472">Membrane</keyword>
<dbReference type="InterPro" id="IPR039163">
    <property type="entry name" value="EMC7"/>
</dbReference>
<evidence type="ECO:0000256" key="4">
    <source>
        <dbReference type="ARBA" id="ARBA00022989"/>
    </source>
</evidence>
<dbReference type="STRING" id="1754192.A0A1Y1X4K7"/>
<dbReference type="Proteomes" id="UP000193944">
    <property type="component" value="Unassembled WGS sequence"/>
</dbReference>
<evidence type="ECO:0000313" key="9">
    <source>
        <dbReference type="EMBL" id="ORX80585.1"/>
    </source>
</evidence>
<dbReference type="InterPro" id="IPR019008">
    <property type="entry name" value="Beta_sandwich_EMC7"/>
</dbReference>
<dbReference type="Pfam" id="PF09430">
    <property type="entry name" value="EMC7_beta-sandw"/>
    <property type="match status" value="1"/>
</dbReference>
<organism evidence="9 10">
    <name type="scientific">Anaeromyces robustus</name>
    <dbReference type="NCBI Taxonomy" id="1754192"/>
    <lineage>
        <taxon>Eukaryota</taxon>
        <taxon>Fungi</taxon>
        <taxon>Fungi incertae sedis</taxon>
        <taxon>Chytridiomycota</taxon>
        <taxon>Chytridiomycota incertae sedis</taxon>
        <taxon>Neocallimastigomycetes</taxon>
        <taxon>Neocallimastigales</taxon>
        <taxon>Neocallimastigaceae</taxon>
        <taxon>Anaeromyces</taxon>
    </lineage>
</organism>
<comment type="caution">
    <text evidence="9">The sequence shown here is derived from an EMBL/GenBank/DDBJ whole genome shotgun (WGS) entry which is preliminary data.</text>
</comment>
<evidence type="ECO:0000256" key="5">
    <source>
        <dbReference type="ARBA" id="ARBA00023136"/>
    </source>
</evidence>
<sequence>MKFIFSSVLLILIFNIISCLSVSIVGRVYPNTILPDVKDLSSNTEIILNGGEYVAYLKHDNSFEVKNVKPGVYILQVNTKNYVFGKFWIVVDESNNVVAAKEAMDIEVSPSFIKENQCNYPLELQAVQKKDYFNTRASIDVLSFLKNPLVLLMLGSIGIMFVLPKMVSGLDEEELKEVKKNQSNVQDFMNKASNGDLSQMFSSFLAETQMGGSKVNKRK</sequence>
<keyword evidence="2 6" id="KW-0812">Transmembrane</keyword>
<evidence type="ECO:0000256" key="6">
    <source>
        <dbReference type="SAM" id="Phobius"/>
    </source>
</evidence>
<feature type="transmembrane region" description="Helical" evidence="6">
    <location>
        <begin position="144"/>
        <end position="163"/>
    </location>
</feature>
<feature type="chain" id="PRO_5013141453" description="ER membrane protein complex subunit 7 beta-sandwich domain-containing protein" evidence="7">
    <location>
        <begin position="20"/>
        <end position="219"/>
    </location>
</feature>
<protein>
    <recommendedName>
        <fullName evidence="8">ER membrane protein complex subunit 7 beta-sandwich domain-containing protein</fullName>
    </recommendedName>
</protein>
<evidence type="ECO:0000313" key="10">
    <source>
        <dbReference type="Proteomes" id="UP000193944"/>
    </source>
</evidence>
<evidence type="ECO:0000259" key="8">
    <source>
        <dbReference type="Pfam" id="PF09430"/>
    </source>
</evidence>
<reference evidence="9 10" key="1">
    <citation type="submission" date="2016-08" db="EMBL/GenBank/DDBJ databases">
        <title>A Parts List for Fungal Cellulosomes Revealed by Comparative Genomics.</title>
        <authorList>
            <consortium name="DOE Joint Genome Institute"/>
            <person name="Haitjema C.H."/>
            <person name="Gilmore S.P."/>
            <person name="Henske J.K."/>
            <person name="Solomon K.V."/>
            <person name="De Groot R."/>
            <person name="Kuo A."/>
            <person name="Mondo S.J."/>
            <person name="Salamov A.A."/>
            <person name="Labutti K."/>
            <person name="Zhao Z."/>
            <person name="Chiniquy J."/>
            <person name="Barry K."/>
            <person name="Brewer H.M."/>
            <person name="Purvine S.O."/>
            <person name="Wright A.T."/>
            <person name="Boxma B."/>
            <person name="Van Alen T."/>
            <person name="Hackstein J.H."/>
            <person name="Baker S.E."/>
            <person name="Grigoriev I.V."/>
            <person name="O'Malley M.A."/>
        </authorList>
    </citation>
    <scope>NUCLEOTIDE SEQUENCE [LARGE SCALE GENOMIC DNA]</scope>
    <source>
        <strain evidence="9 10">S4</strain>
    </source>
</reference>
<accession>A0A1Y1X4K7</accession>
<evidence type="ECO:0000256" key="2">
    <source>
        <dbReference type="ARBA" id="ARBA00022692"/>
    </source>
</evidence>
<evidence type="ECO:0000256" key="3">
    <source>
        <dbReference type="ARBA" id="ARBA00022729"/>
    </source>
</evidence>
<evidence type="ECO:0000256" key="1">
    <source>
        <dbReference type="ARBA" id="ARBA00004167"/>
    </source>
</evidence>
<comment type="subcellular location">
    <subcellularLocation>
        <location evidence="1">Membrane</location>
        <topology evidence="1">Single-pass membrane protein</topology>
    </subcellularLocation>
</comment>